<dbReference type="RefSeq" id="WP_002689990.1">
    <property type="nucleotide sequence ID" value="NZ_JH600070.1"/>
</dbReference>
<dbReference type="OrthoDB" id="9804264at2"/>
<feature type="modified residue" description="N6-(pyridoxal phosphate)lysine" evidence="4">
    <location>
        <position position="186"/>
    </location>
</feature>
<dbReference type="STRING" id="395493.BegalDRAFT_2231"/>
<dbReference type="eggNOG" id="COG0399">
    <property type="taxonomic scope" value="Bacteria"/>
</dbReference>
<dbReference type="GO" id="GO:0008483">
    <property type="term" value="F:transaminase activity"/>
    <property type="evidence" value="ECO:0007669"/>
    <property type="project" value="TreeGrafter"/>
</dbReference>
<keyword evidence="7" id="KW-1185">Reference proteome</keyword>
<dbReference type="Gene3D" id="3.40.640.10">
    <property type="entry name" value="Type I PLP-dependent aspartate aminotransferase-like (Major domain)"/>
    <property type="match status" value="1"/>
</dbReference>
<dbReference type="CDD" id="cd00616">
    <property type="entry name" value="AHBA_syn"/>
    <property type="match status" value="1"/>
</dbReference>
<comment type="similarity">
    <text evidence="2 5">Belongs to the DegT/DnrJ/EryC1 family.</text>
</comment>
<evidence type="ECO:0000313" key="6">
    <source>
        <dbReference type="EMBL" id="EIJ43087.1"/>
    </source>
</evidence>
<gene>
    <name evidence="6" type="ORF">BegalDRAFT_2231</name>
</gene>
<evidence type="ECO:0000256" key="2">
    <source>
        <dbReference type="ARBA" id="ARBA00037999"/>
    </source>
</evidence>
<dbReference type="GO" id="GO:0000271">
    <property type="term" value="P:polysaccharide biosynthetic process"/>
    <property type="evidence" value="ECO:0007669"/>
    <property type="project" value="TreeGrafter"/>
</dbReference>
<sequence length="388" mass="43329">MNEAFLPFAVPCIGEEEINEVVNTLRSGWLTAGPKTQQFEQEFSTYVGMPYALTVNSATAGLHLALEAIGVGAGDKIITSPYTFTATAEVARYLGADPIFVDIDRQTFNIDTKKLAHALATTTGIKVISPVHFAGQACEMDTILALAKQYQLKVVEDAAHALPSQYKGRLIGQFGDVTAYSFYATKTVTTGEGGMIVTANPEYAKRMKIMRLHGISRDAFDRSSSSLPSWYYEVVAPGFKYNMSDIASAMGIHQLRKAEALRQRREAIAKQYTEGLQGLPLTTPYVAPDNVHAWHLYVIQLTLEALKIDRNLFIERMKMERIGTSVHFIPLHIQPYWKERYGFEPEDFPIAYDVYQRAVSLPIYPDMTDAQVERVINATRRILTGALR</sequence>
<dbReference type="EMBL" id="JH600070">
    <property type="protein sequence ID" value="EIJ43087.1"/>
    <property type="molecule type" value="Genomic_DNA"/>
</dbReference>
<protein>
    <submittedName>
        <fullName evidence="6">Putative PLP-dependent enzyme possibly involved in cell wall biogenesis</fullName>
    </submittedName>
</protein>
<organism evidence="6 7">
    <name type="scientific">Beggiatoa alba B18LD</name>
    <dbReference type="NCBI Taxonomy" id="395493"/>
    <lineage>
        <taxon>Bacteria</taxon>
        <taxon>Pseudomonadati</taxon>
        <taxon>Pseudomonadota</taxon>
        <taxon>Gammaproteobacteria</taxon>
        <taxon>Thiotrichales</taxon>
        <taxon>Thiotrichaceae</taxon>
        <taxon>Beggiatoa</taxon>
    </lineage>
</organism>
<dbReference type="SUPFAM" id="SSF53383">
    <property type="entry name" value="PLP-dependent transferases"/>
    <property type="match status" value="1"/>
</dbReference>
<evidence type="ECO:0000256" key="1">
    <source>
        <dbReference type="ARBA" id="ARBA00022898"/>
    </source>
</evidence>
<evidence type="ECO:0000313" key="7">
    <source>
        <dbReference type="Proteomes" id="UP000005744"/>
    </source>
</evidence>
<dbReference type="GO" id="GO:0030170">
    <property type="term" value="F:pyridoxal phosphate binding"/>
    <property type="evidence" value="ECO:0007669"/>
    <property type="project" value="TreeGrafter"/>
</dbReference>
<reference evidence="6 7" key="1">
    <citation type="submission" date="2011-11" db="EMBL/GenBank/DDBJ databases">
        <title>Improved High-Quality Draft sequence of Beggiatoa alba B18lD.</title>
        <authorList>
            <consortium name="US DOE Joint Genome Institute"/>
            <person name="Lucas S."/>
            <person name="Han J."/>
            <person name="Lapidus A."/>
            <person name="Cheng J.-F."/>
            <person name="Goodwin L."/>
            <person name="Pitluck S."/>
            <person name="Peters L."/>
            <person name="Mikhailova N."/>
            <person name="Held B."/>
            <person name="Detter J.C."/>
            <person name="Han C."/>
            <person name="Tapia R."/>
            <person name="Land M."/>
            <person name="Hauser L."/>
            <person name="Kyrpides N."/>
            <person name="Ivanova N."/>
            <person name="Pagani I."/>
            <person name="Samuel K."/>
            <person name="Teske A."/>
            <person name="Mueller J."/>
            <person name="Woyke T."/>
        </authorList>
    </citation>
    <scope>NUCLEOTIDE SEQUENCE [LARGE SCALE GENOMIC DNA]</scope>
    <source>
        <strain evidence="6 7">B18LD</strain>
    </source>
</reference>
<dbReference type="PANTHER" id="PTHR30244">
    <property type="entry name" value="TRANSAMINASE"/>
    <property type="match status" value="1"/>
</dbReference>
<feature type="active site" description="Proton acceptor" evidence="3">
    <location>
        <position position="186"/>
    </location>
</feature>
<dbReference type="InterPro" id="IPR000653">
    <property type="entry name" value="DegT/StrS_aminotransferase"/>
</dbReference>
<dbReference type="Proteomes" id="UP000005744">
    <property type="component" value="Unassembled WGS sequence"/>
</dbReference>
<accession>I3CHJ4</accession>
<dbReference type="InterPro" id="IPR015422">
    <property type="entry name" value="PyrdxlP-dep_Trfase_small"/>
</dbReference>
<evidence type="ECO:0000256" key="4">
    <source>
        <dbReference type="PIRSR" id="PIRSR000390-2"/>
    </source>
</evidence>
<dbReference type="InterPro" id="IPR015424">
    <property type="entry name" value="PyrdxlP-dep_Trfase"/>
</dbReference>
<dbReference type="Pfam" id="PF01041">
    <property type="entry name" value="DegT_DnrJ_EryC1"/>
    <property type="match status" value="1"/>
</dbReference>
<keyword evidence="1 4" id="KW-0663">Pyridoxal phosphate</keyword>
<dbReference type="PIRSF" id="PIRSF000390">
    <property type="entry name" value="PLP_StrS"/>
    <property type="match status" value="1"/>
</dbReference>
<proteinExistence type="inferred from homology"/>
<name>I3CHJ4_9GAMM</name>
<dbReference type="InterPro" id="IPR015421">
    <property type="entry name" value="PyrdxlP-dep_Trfase_major"/>
</dbReference>
<dbReference type="PANTHER" id="PTHR30244:SF34">
    <property type="entry name" value="DTDP-4-AMINO-4,6-DIDEOXYGALACTOSE TRANSAMINASE"/>
    <property type="match status" value="1"/>
</dbReference>
<dbReference type="HOGENOM" id="CLU_033332_0_3_6"/>
<evidence type="ECO:0000256" key="5">
    <source>
        <dbReference type="RuleBase" id="RU004508"/>
    </source>
</evidence>
<dbReference type="Gene3D" id="3.90.1150.10">
    <property type="entry name" value="Aspartate Aminotransferase, domain 1"/>
    <property type="match status" value="1"/>
</dbReference>
<evidence type="ECO:0000256" key="3">
    <source>
        <dbReference type="PIRSR" id="PIRSR000390-1"/>
    </source>
</evidence>
<dbReference type="AlphaFoldDB" id="I3CHJ4"/>